<protein>
    <submittedName>
        <fullName evidence="1">Uncharacterized protein</fullName>
    </submittedName>
</protein>
<proteinExistence type="predicted"/>
<gene>
    <name evidence="1" type="ORF">FA13DRAFT_1740288</name>
</gene>
<dbReference type="EMBL" id="QPFP01000081">
    <property type="protein sequence ID" value="TEB23146.1"/>
    <property type="molecule type" value="Genomic_DNA"/>
</dbReference>
<evidence type="ECO:0000313" key="2">
    <source>
        <dbReference type="Proteomes" id="UP000298030"/>
    </source>
</evidence>
<comment type="caution">
    <text evidence="1">The sequence shown here is derived from an EMBL/GenBank/DDBJ whole genome shotgun (WGS) entry which is preliminary data.</text>
</comment>
<dbReference type="Proteomes" id="UP000298030">
    <property type="component" value="Unassembled WGS sequence"/>
</dbReference>
<accession>A0A4Y7SMR2</accession>
<sequence length="74" mass="8295">MRRNGESERSHTGVESVHTTSLSFWLQSLAFVITLALCDDSETFPPSLVCQYPTVPHLMPSIHLLASKQHHGHQ</sequence>
<name>A0A4Y7SMR2_COPMI</name>
<evidence type="ECO:0000313" key="1">
    <source>
        <dbReference type="EMBL" id="TEB23146.1"/>
    </source>
</evidence>
<keyword evidence="2" id="KW-1185">Reference proteome</keyword>
<dbReference type="AlphaFoldDB" id="A0A4Y7SMR2"/>
<organism evidence="1 2">
    <name type="scientific">Coprinellus micaceus</name>
    <name type="common">Glistening ink-cap mushroom</name>
    <name type="synonym">Coprinus micaceus</name>
    <dbReference type="NCBI Taxonomy" id="71717"/>
    <lineage>
        <taxon>Eukaryota</taxon>
        <taxon>Fungi</taxon>
        <taxon>Dikarya</taxon>
        <taxon>Basidiomycota</taxon>
        <taxon>Agaricomycotina</taxon>
        <taxon>Agaricomycetes</taxon>
        <taxon>Agaricomycetidae</taxon>
        <taxon>Agaricales</taxon>
        <taxon>Agaricineae</taxon>
        <taxon>Psathyrellaceae</taxon>
        <taxon>Coprinellus</taxon>
    </lineage>
</organism>
<reference evidence="1 2" key="1">
    <citation type="journal article" date="2019" name="Nat. Ecol. Evol.">
        <title>Megaphylogeny resolves global patterns of mushroom evolution.</title>
        <authorList>
            <person name="Varga T."/>
            <person name="Krizsan K."/>
            <person name="Foldi C."/>
            <person name="Dima B."/>
            <person name="Sanchez-Garcia M."/>
            <person name="Sanchez-Ramirez S."/>
            <person name="Szollosi G.J."/>
            <person name="Szarkandi J.G."/>
            <person name="Papp V."/>
            <person name="Albert L."/>
            <person name="Andreopoulos W."/>
            <person name="Angelini C."/>
            <person name="Antonin V."/>
            <person name="Barry K.W."/>
            <person name="Bougher N.L."/>
            <person name="Buchanan P."/>
            <person name="Buyck B."/>
            <person name="Bense V."/>
            <person name="Catcheside P."/>
            <person name="Chovatia M."/>
            <person name="Cooper J."/>
            <person name="Damon W."/>
            <person name="Desjardin D."/>
            <person name="Finy P."/>
            <person name="Geml J."/>
            <person name="Haridas S."/>
            <person name="Hughes K."/>
            <person name="Justo A."/>
            <person name="Karasinski D."/>
            <person name="Kautmanova I."/>
            <person name="Kiss B."/>
            <person name="Kocsube S."/>
            <person name="Kotiranta H."/>
            <person name="LaButti K.M."/>
            <person name="Lechner B.E."/>
            <person name="Liimatainen K."/>
            <person name="Lipzen A."/>
            <person name="Lukacs Z."/>
            <person name="Mihaltcheva S."/>
            <person name="Morgado L.N."/>
            <person name="Niskanen T."/>
            <person name="Noordeloos M.E."/>
            <person name="Ohm R.A."/>
            <person name="Ortiz-Santana B."/>
            <person name="Ovrebo C."/>
            <person name="Racz N."/>
            <person name="Riley R."/>
            <person name="Savchenko A."/>
            <person name="Shiryaev A."/>
            <person name="Soop K."/>
            <person name="Spirin V."/>
            <person name="Szebenyi C."/>
            <person name="Tomsovsky M."/>
            <person name="Tulloss R.E."/>
            <person name="Uehling J."/>
            <person name="Grigoriev I.V."/>
            <person name="Vagvolgyi C."/>
            <person name="Papp T."/>
            <person name="Martin F.M."/>
            <person name="Miettinen O."/>
            <person name="Hibbett D.S."/>
            <person name="Nagy L.G."/>
        </authorList>
    </citation>
    <scope>NUCLEOTIDE SEQUENCE [LARGE SCALE GENOMIC DNA]</scope>
    <source>
        <strain evidence="1 2">FP101781</strain>
    </source>
</reference>